<evidence type="ECO:0000256" key="7">
    <source>
        <dbReference type="ARBA" id="ARBA00023033"/>
    </source>
</evidence>
<name>A0ABS2KXT1_9NOCA</name>
<dbReference type="EMBL" id="JAFBBK010000001">
    <property type="protein sequence ID" value="MBM7416732.1"/>
    <property type="molecule type" value="Genomic_DNA"/>
</dbReference>
<organism evidence="10 11">
    <name type="scientific">Rhodococcoides corynebacterioides</name>
    <dbReference type="NCBI Taxonomy" id="53972"/>
    <lineage>
        <taxon>Bacteria</taxon>
        <taxon>Bacillati</taxon>
        <taxon>Actinomycetota</taxon>
        <taxon>Actinomycetes</taxon>
        <taxon>Mycobacteriales</taxon>
        <taxon>Nocardiaceae</taxon>
        <taxon>Rhodococcoides</taxon>
    </lineage>
</organism>
<evidence type="ECO:0000313" key="11">
    <source>
        <dbReference type="Proteomes" id="UP000703038"/>
    </source>
</evidence>
<keyword evidence="5" id="KW-0288">FMN</keyword>
<dbReference type="SUPFAM" id="SSF51412">
    <property type="entry name" value="Inosine monophosphate dehydrogenase (IMPDH)"/>
    <property type="match status" value="1"/>
</dbReference>
<keyword evidence="11" id="KW-1185">Reference proteome</keyword>
<sequence>MTAVFPARLPVVCAPMAGGPSTPALTAAVSDAGGLGFLAGALLSPEALDGRLSEIESLTSSPYGVNLFLPSEHIAVADEMESYRAALAPIAAEFGVEPGPATPGPDDIDAVIDVVLAHRPAAVSVTFGRPGAELTARVHEIGALMIGTVTSVDEAREAVEDGADMLVVQGSEAGGHRGVFIDDTSSPRGGDAMSLPSLLLAVGLSVDVPLIAAGGIMDGSGVVAALGLGAVAAQMGTAFLCSDEAGTSAVHRAALLDRRYRRTVVTRAFSGRPARGLENEFAAQFTASAPAGYPDVNAITGPIRTAATAAGRADVPNLWAGTGWRSVTAAPAADIVARIVAEMETA</sequence>
<evidence type="ECO:0000256" key="6">
    <source>
        <dbReference type="ARBA" id="ARBA00023002"/>
    </source>
</evidence>
<evidence type="ECO:0000256" key="1">
    <source>
        <dbReference type="ARBA" id="ARBA00001917"/>
    </source>
</evidence>
<keyword evidence="4" id="KW-0285">Flavoprotein</keyword>
<evidence type="ECO:0000256" key="4">
    <source>
        <dbReference type="ARBA" id="ARBA00022630"/>
    </source>
</evidence>
<keyword evidence="3" id="KW-0216">Detoxification</keyword>
<keyword evidence="7 10" id="KW-0503">Monooxygenase</keyword>
<dbReference type="InterPro" id="IPR013785">
    <property type="entry name" value="Aldolase_TIM"/>
</dbReference>
<dbReference type="PANTHER" id="PTHR42747:SF3">
    <property type="entry name" value="NITRONATE MONOOXYGENASE-RELATED"/>
    <property type="match status" value="1"/>
</dbReference>
<keyword evidence="6 10" id="KW-0560">Oxidoreductase</keyword>
<dbReference type="CDD" id="cd04730">
    <property type="entry name" value="NPD_like"/>
    <property type="match status" value="1"/>
</dbReference>
<proteinExistence type="inferred from homology"/>
<comment type="catalytic activity">
    <reaction evidence="9">
        <text>3 propionate 3-nitronate + 3 O2 + H2O = 3 3-oxopropanoate + 2 nitrate + nitrite + H2O2 + 3 H(+)</text>
        <dbReference type="Rhea" id="RHEA:57332"/>
        <dbReference type="ChEBI" id="CHEBI:15377"/>
        <dbReference type="ChEBI" id="CHEBI:15378"/>
        <dbReference type="ChEBI" id="CHEBI:15379"/>
        <dbReference type="ChEBI" id="CHEBI:16240"/>
        <dbReference type="ChEBI" id="CHEBI:16301"/>
        <dbReference type="ChEBI" id="CHEBI:17632"/>
        <dbReference type="ChEBI" id="CHEBI:33190"/>
        <dbReference type="ChEBI" id="CHEBI:136067"/>
    </reaction>
</comment>
<gene>
    <name evidence="10" type="ORF">JOE42_003465</name>
</gene>
<evidence type="ECO:0000256" key="5">
    <source>
        <dbReference type="ARBA" id="ARBA00022643"/>
    </source>
</evidence>
<dbReference type="Gene3D" id="3.20.20.70">
    <property type="entry name" value="Aldolase class I"/>
    <property type="match status" value="1"/>
</dbReference>
<evidence type="ECO:0000256" key="8">
    <source>
        <dbReference type="ARBA" id="ARBA00031155"/>
    </source>
</evidence>
<reference evidence="10 11" key="1">
    <citation type="submission" date="2021-01" db="EMBL/GenBank/DDBJ databases">
        <title>Genomics of switchgrass bacterial isolates.</title>
        <authorList>
            <person name="Shade A."/>
        </authorList>
    </citation>
    <scope>NUCLEOTIDE SEQUENCE [LARGE SCALE GENOMIC DNA]</scope>
    <source>
        <strain evidence="10 11">PvP111</strain>
    </source>
</reference>
<protein>
    <recommendedName>
        <fullName evidence="8">Propionate 3-nitronate monooxygenase</fullName>
    </recommendedName>
</protein>
<evidence type="ECO:0000256" key="3">
    <source>
        <dbReference type="ARBA" id="ARBA00022575"/>
    </source>
</evidence>
<evidence type="ECO:0000313" key="10">
    <source>
        <dbReference type="EMBL" id="MBM7416732.1"/>
    </source>
</evidence>
<evidence type="ECO:0000256" key="2">
    <source>
        <dbReference type="ARBA" id="ARBA00009881"/>
    </source>
</evidence>
<dbReference type="Pfam" id="PF03060">
    <property type="entry name" value="NMO"/>
    <property type="match status" value="1"/>
</dbReference>
<evidence type="ECO:0000256" key="9">
    <source>
        <dbReference type="ARBA" id="ARBA00049401"/>
    </source>
</evidence>
<dbReference type="Proteomes" id="UP000703038">
    <property type="component" value="Unassembled WGS sequence"/>
</dbReference>
<comment type="cofactor">
    <cofactor evidence="1">
        <name>FMN</name>
        <dbReference type="ChEBI" id="CHEBI:58210"/>
    </cofactor>
</comment>
<comment type="similarity">
    <text evidence="2">Belongs to the nitronate monooxygenase family. NMO class I subfamily.</text>
</comment>
<dbReference type="GO" id="GO:0018580">
    <property type="term" value="F:nitronate monooxygenase activity"/>
    <property type="evidence" value="ECO:0007669"/>
    <property type="project" value="UniProtKB-EC"/>
</dbReference>
<comment type="caution">
    <text evidence="10">The sequence shown here is derived from an EMBL/GenBank/DDBJ whole genome shotgun (WGS) entry which is preliminary data.</text>
</comment>
<dbReference type="PANTHER" id="PTHR42747">
    <property type="entry name" value="NITRONATE MONOOXYGENASE-RELATED"/>
    <property type="match status" value="1"/>
</dbReference>
<dbReference type="RefSeq" id="WP_204869470.1">
    <property type="nucleotide sequence ID" value="NZ_JAFBBK010000001.1"/>
</dbReference>
<dbReference type="InterPro" id="IPR004136">
    <property type="entry name" value="NMO"/>
</dbReference>
<accession>A0ABS2KXT1</accession>